<sequence>ELTGTVEPDQIKEFAGKLFEAADRLDKAKKVESKVIDTD</sequence>
<name>A0A0F9BW73_9ZZZZ</name>
<gene>
    <name evidence="1" type="ORF">LCGC14_2398340</name>
</gene>
<feature type="non-terminal residue" evidence="1">
    <location>
        <position position="1"/>
    </location>
</feature>
<protein>
    <submittedName>
        <fullName evidence="1">Uncharacterized protein</fullName>
    </submittedName>
</protein>
<proteinExistence type="predicted"/>
<evidence type="ECO:0000313" key="1">
    <source>
        <dbReference type="EMBL" id="KKL26134.1"/>
    </source>
</evidence>
<organism evidence="1">
    <name type="scientific">marine sediment metagenome</name>
    <dbReference type="NCBI Taxonomy" id="412755"/>
    <lineage>
        <taxon>unclassified sequences</taxon>
        <taxon>metagenomes</taxon>
        <taxon>ecological metagenomes</taxon>
    </lineage>
</organism>
<reference evidence="1" key="1">
    <citation type="journal article" date="2015" name="Nature">
        <title>Complex archaea that bridge the gap between prokaryotes and eukaryotes.</title>
        <authorList>
            <person name="Spang A."/>
            <person name="Saw J.H."/>
            <person name="Jorgensen S.L."/>
            <person name="Zaremba-Niedzwiedzka K."/>
            <person name="Martijn J."/>
            <person name="Lind A.E."/>
            <person name="van Eijk R."/>
            <person name="Schleper C."/>
            <person name="Guy L."/>
            <person name="Ettema T.J."/>
        </authorList>
    </citation>
    <scope>NUCLEOTIDE SEQUENCE</scope>
</reference>
<accession>A0A0F9BW73</accession>
<dbReference type="EMBL" id="LAZR01035947">
    <property type="protein sequence ID" value="KKL26134.1"/>
    <property type="molecule type" value="Genomic_DNA"/>
</dbReference>
<comment type="caution">
    <text evidence="1">The sequence shown here is derived from an EMBL/GenBank/DDBJ whole genome shotgun (WGS) entry which is preliminary data.</text>
</comment>
<dbReference type="AlphaFoldDB" id="A0A0F9BW73"/>